<keyword evidence="2 3" id="KW-0808">Transferase</keyword>
<sequence>MPNRTAAAGPLVIRFGRLGDTVLLQPLLHALHLRFGRPCDLLAVGAWPEPLYRGQPDLGRVYSLKASHRGLLLSPERWRMLLALRGMRARPIYVAEPQPRSLAKIRRMLRLAGIPPEHVSWIEDMPEPPLHEADKLLAFAGVTPPAFAGRAGPVPGISAAPGLQIAAVDQAEARQWLRGLGLDPSRLVLIQAANKRTMRWNGVRAACDDEKSWPVERWAALARGICATRDDLTVMLCGADAEAAYVQSIVDAAAEPRIRSAAGELPLRRLLAVQSMARSMVSVDTGPAHLAAAVGCPLLVLFGSLAPAQWCPRSASGSPVIALGGAGVVQRVDELTVEQVLAAWRGLSLHAPMMPKAVSTVV</sequence>
<dbReference type="CDD" id="cd03789">
    <property type="entry name" value="GT9_LPS_heptosyltransferase"/>
    <property type="match status" value="1"/>
</dbReference>
<dbReference type="InterPro" id="IPR051199">
    <property type="entry name" value="LPS_LOS_Heptosyltrfase"/>
</dbReference>
<dbReference type="InterPro" id="IPR002201">
    <property type="entry name" value="Glyco_trans_9"/>
</dbReference>
<gene>
    <name evidence="3" type="ordered locus">Fraau_2750</name>
</gene>
<evidence type="ECO:0000256" key="2">
    <source>
        <dbReference type="ARBA" id="ARBA00022679"/>
    </source>
</evidence>
<dbReference type="KEGG" id="fau:Fraau_2750"/>
<evidence type="ECO:0000256" key="1">
    <source>
        <dbReference type="ARBA" id="ARBA00022676"/>
    </source>
</evidence>
<dbReference type="RefSeq" id="WP_014404094.1">
    <property type="nucleotide sequence ID" value="NC_017033.1"/>
</dbReference>
<proteinExistence type="predicted"/>
<dbReference type="PANTHER" id="PTHR30160:SF1">
    <property type="entry name" value="LIPOPOLYSACCHARIDE 1,2-N-ACETYLGLUCOSAMINETRANSFERASE-RELATED"/>
    <property type="match status" value="1"/>
</dbReference>
<evidence type="ECO:0000313" key="3">
    <source>
        <dbReference type="EMBL" id="AFC87091.1"/>
    </source>
</evidence>
<organism evidence="3 4">
    <name type="scientific">Frateuria aurantia (strain ATCC 33424 / DSM 6220 / KCTC 2777 / LMG 1558 / NBRC 3245 / NCIMB 13370)</name>
    <name type="common">Acetobacter aurantius</name>
    <dbReference type="NCBI Taxonomy" id="767434"/>
    <lineage>
        <taxon>Bacteria</taxon>
        <taxon>Pseudomonadati</taxon>
        <taxon>Pseudomonadota</taxon>
        <taxon>Gammaproteobacteria</taxon>
        <taxon>Lysobacterales</taxon>
        <taxon>Rhodanobacteraceae</taxon>
        <taxon>Frateuria</taxon>
    </lineage>
</organism>
<keyword evidence="1" id="KW-0328">Glycosyltransferase</keyword>
<dbReference type="STRING" id="767434.Fraau_2750"/>
<dbReference type="Gene3D" id="3.40.50.2000">
    <property type="entry name" value="Glycogen Phosphorylase B"/>
    <property type="match status" value="2"/>
</dbReference>
<dbReference type="eggNOG" id="COG0859">
    <property type="taxonomic scope" value="Bacteria"/>
</dbReference>
<evidence type="ECO:0000313" key="4">
    <source>
        <dbReference type="Proteomes" id="UP000005234"/>
    </source>
</evidence>
<dbReference type="GO" id="GO:0009244">
    <property type="term" value="P:lipopolysaccharide core region biosynthetic process"/>
    <property type="evidence" value="ECO:0007669"/>
    <property type="project" value="TreeGrafter"/>
</dbReference>
<dbReference type="OrthoDB" id="9781892at2"/>
<accession>H8KZN1</accession>
<dbReference type="EMBL" id="CP003350">
    <property type="protein sequence ID" value="AFC87091.1"/>
    <property type="molecule type" value="Genomic_DNA"/>
</dbReference>
<dbReference type="HOGENOM" id="CLU_727223_0_0_6"/>
<protein>
    <submittedName>
        <fullName evidence="3">ADP-heptose:LPS heptosyltransferase</fullName>
    </submittedName>
</protein>
<dbReference type="Pfam" id="PF01075">
    <property type="entry name" value="Glyco_transf_9"/>
    <property type="match status" value="1"/>
</dbReference>
<dbReference type="SUPFAM" id="SSF53756">
    <property type="entry name" value="UDP-Glycosyltransferase/glycogen phosphorylase"/>
    <property type="match status" value="1"/>
</dbReference>
<dbReference type="GO" id="GO:0008713">
    <property type="term" value="F:ADP-heptose-lipopolysaccharide heptosyltransferase activity"/>
    <property type="evidence" value="ECO:0007669"/>
    <property type="project" value="TreeGrafter"/>
</dbReference>
<name>H8KZN1_FRAAD</name>
<dbReference type="PANTHER" id="PTHR30160">
    <property type="entry name" value="TETRAACYLDISACCHARIDE 4'-KINASE-RELATED"/>
    <property type="match status" value="1"/>
</dbReference>
<reference evidence="3" key="1">
    <citation type="submission" date="2012-02" db="EMBL/GenBank/DDBJ databases">
        <title>The complete genome of Frateuria aurantia DSM 6220.</title>
        <authorList>
            <consortium name="US DOE Joint Genome Institute (JGI-PGF)"/>
            <person name="Lucas S."/>
            <person name="Copeland A."/>
            <person name="Lapidus A."/>
            <person name="Glavina del Rio T."/>
            <person name="Dalin E."/>
            <person name="Tice H."/>
            <person name="Bruce D."/>
            <person name="Goodwin L."/>
            <person name="Pitluck S."/>
            <person name="Peters L."/>
            <person name="Ovchinnikova G."/>
            <person name="Teshima H."/>
            <person name="Kyrpides N."/>
            <person name="Mavromatis K."/>
            <person name="Ivanova N."/>
            <person name="Brettin T."/>
            <person name="Detter J.C."/>
            <person name="Han C."/>
            <person name="Larimer F."/>
            <person name="Land M."/>
            <person name="Hauser L."/>
            <person name="Markowitz V."/>
            <person name="Cheng J.-F."/>
            <person name="Hugenholtz P."/>
            <person name="Woyke T."/>
            <person name="Wu D."/>
            <person name="Brambilla E."/>
            <person name="Klenk H.-P."/>
            <person name="Eisen J.A."/>
        </authorList>
    </citation>
    <scope>NUCLEOTIDE SEQUENCE</scope>
    <source>
        <strain evidence="3">DSM 6220</strain>
    </source>
</reference>
<dbReference type="Proteomes" id="UP000005234">
    <property type="component" value="Chromosome"/>
</dbReference>
<keyword evidence="4" id="KW-1185">Reference proteome</keyword>
<dbReference type="AlphaFoldDB" id="H8KZN1"/>
<dbReference type="GO" id="GO:0005829">
    <property type="term" value="C:cytosol"/>
    <property type="evidence" value="ECO:0007669"/>
    <property type="project" value="TreeGrafter"/>
</dbReference>